<keyword evidence="8" id="KW-0812">Transmembrane</keyword>
<keyword evidence="3" id="KW-0520">NAD</keyword>
<evidence type="ECO:0000256" key="8">
    <source>
        <dbReference type="SAM" id="Phobius"/>
    </source>
</evidence>
<feature type="active site" evidence="5">
    <location>
        <position position="253"/>
    </location>
</feature>
<dbReference type="InterPro" id="IPR029510">
    <property type="entry name" value="Ald_DH_CS_GLU"/>
</dbReference>
<evidence type="ECO:0000313" key="11">
    <source>
        <dbReference type="Proteomes" id="UP000095009"/>
    </source>
</evidence>
<evidence type="ECO:0000256" key="1">
    <source>
        <dbReference type="ARBA" id="ARBA00009986"/>
    </source>
</evidence>
<reference evidence="10 11" key="1">
    <citation type="journal article" date="2016" name="Proc. Natl. Acad. Sci. U.S.A.">
        <title>Comparative genomics of biotechnologically important yeasts.</title>
        <authorList>
            <person name="Riley R."/>
            <person name="Haridas S."/>
            <person name="Wolfe K.H."/>
            <person name="Lopes M.R."/>
            <person name="Hittinger C.T."/>
            <person name="Goeker M."/>
            <person name="Salamov A.A."/>
            <person name="Wisecaver J.H."/>
            <person name="Long T.M."/>
            <person name="Calvey C.H."/>
            <person name="Aerts A.L."/>
            <person name="Barry K.W."/>
            <person name="Choi C."/>
            <person name="Clum A."/>
            <person name="Coughlan A.Y."/>
            <person name="Deshpande S."/>
            <person name="Douglass A.P."/>
            <person name="Hanson S.J."/>
            <person name="Klenk H.-P."/>
            <person name="LaButti K.M."/>
            <person name="Lapidus A."/>
            <person name="Lindquist E.A."/>
            <person name="Lipzen A.M."/>
            <person name="Meier-Kolthoff J.P."/>
            <person name="Ohm R.A."/>
            <person name="Otillar R.P."/>
            <person name="Pangilinan J.L."/>
            <person name="Peng Y."/>
            <person name="Rokas A."/>
            <person name="Rosa C.A."/>
            <person name="Scheuner C."/>
            <person name="Sibirny A.A."/>
            <person name="Slot J.C."/>
            <person name="Stielow J.B."/>
            <person name="Sun H."/>
            <person name="Kurtzman C.P."/>
            <person name="Blackwell M."/>
            <person name="Grigoriev I.V."/>
            <person name="Jeffries T.W."/>
        </authorList>
    </citation>
    <scope>NUCLEOTIDE SEQUENCE [LARGE SCALE GENOMIC DNA]</scope>
    <source>
        <strain evidence="10 11">DSM 6958</strain>
    </source>
</reference>
<dbReference type="GO" id="GO:0004029">
    <property type="term" value="F:aldehyde dehydrogenase (NAD+) activity"/>
    <property type="evidence" value="ECO:0007669"/>
    <property type="project" value="TreeGrafter"/>
</dbReference>
<dbReference type="InterPro" id="IPR012394">
    <property type="entry name" value="Aldehyde_DH_NAD(P)"/>
</dbReference>
<evidence type="ECO:0000256" key="5">
    <source>
        <dbReference type="PIRSR" id="PIRSR036492-1"/>
    </source>
</evidence>
<dbReference type="GO" id="GO:0005737">
    <property type="term" value="C:cytoplasm"/>
    <property type="evidence" value="ECO:0007669"/>
    <property type="project" value="TreeGrafter"/>
</dbReference>
<protein>
    <recommendedName>
        <fullName evidence="4">Aldehyde dehydrogenase</fullName>
    </recommendedName>
</protein>
<gene>
    <name evidence="10" type="ORF">NADFUDRAFT_52192</name>
</gene>
<keyword evidence="2 4" id="KW-0560">Oxidoreductase</keyword>
<evidence type="ECO:0000256" key="6">
    <source>
        <dbReference type="PROSITE-ProRule" id="PRU10007"/>
    </source>
</evidence>
<feature type="transmembrane region" description="Helical" evidence="8">
    <location>
        <begin position="491"/>
        <end position="510"/>
    </location>
</feature>
<keyword evidence="11" id="KW-1185">Reference proteome</keyword>
<evidence type="ECO:0000256" key="3">
    <source>
        <dbReference type="ARBA" id="ARBA00023027"/>
    </source>
</evidence>
<dbReference type="PANTHER" id="PTHR43570:SF16">
    <property type="entry name" value="ALDEHYDE DEHYDROGENASE TYPE III, ISOFORM Q"/>
    <property type="match status" value="1"/>
</dbReference>
<dbReference type="PIRSF" id="PIRSF036492">
    <property type="entry name" value="ALDH"/>
    <property type="match status" value="1"/>
</dbReference>
<dbReference type="InterPro" id="IPR016161">
    <property type="entry name" value="Ald_DH/histidinol_DH"/>
</dbReference>
<evidence type="ECO:0000313" key="10">
    <source>
        <dbReference type="EMBL" id="ODQ64555.1"/>
    </source>
</evidence>
<dbReference type="PROSITE" id="PS00070">
    <property type="entry name" value="ALDEHYDE_DEHYDR_CYS"/>
    <property type="match status" value="1"/>
</dbReference>
<name>A0A1E3PGL7_9ASCO</name>
<dbReference type="GO" id="GO:0006081">
    <property type="term" value="P:aldehyde metabolic process"/>
    <property type="evidence" value="ECO:0007669"/>
    <property type="project" value="InterPro"/>
</dbReference>
<dbReference type="EMBL" id="KV454411">
    <property type="protein sequence ID" value="ODQ64555.1"/>
    <property type="molecule type" value="Genomic_DNA"/>
</dbReference>
<dbReference type="STRING" id="857566.A0A1E3PGL7"/>
<dbReference type="Gene3D" id="3.40.605.10">
    <property type="entry name" value="Aldehyde Dehydrogenase, Chain A, domain 1"/>
    <property type="match status" value="1"/>
</dbReference>
<keyword evidence="8" id="KW-1133">Transmembrane helix</keyword>
<dbReference type="InterPro" id="IPR016163">
    <property type="entry name" value="Ald_DH_C"/>
</dbReference>
<evidence type="ECO:0000256" key="4">
    <source>
        <dbReference type="PIRNR" id="PIRNR036492"/>
    </source>
</evidence>
<evidence type="ECO:0000256" key="2">
    <source>
        <dbReference type="ARBA" id="ARBA00023002"/>
    </source>
</evidence>
<comment type="similarity">
    <text evidence="1 4 7">Belongs to the aldehyde dehydrogenase family.</text>
</comment>
<dbReference type="AlphaFoldDB" id="A0A1E3PGL7"/>
<dbReference type="PANTHER" id="PTHR43570">
    <property type="entry name" value="ALDEHYDE DEHYDROGENASE"/>
    <property type="match status" value="1"/>
</dbReference>
<feature type="domain" description="Aldehyde dehydrogenase" evidence="9">
    <location>
        <begin position="14"/>
        <end position="441"/>
    </location>
</feature>
<dbReference type="InterPro" id="IPR016162">
    <property type="entry name" value="Ald_DH_N"/>
</dbReference>
<dbReference type="FunFam" id="3.40.605.10:FF:000004">
    <property type="entry name" value="Aldehyde dehydrogenase"/>
    <property type="match status" value="1"/>
</dbReference>
<dbReference type="Gene3D" id="3.40.309.10">
    <property type="entry name" value="Aldehyde Dehydrogenase, Chain A, domain 2"/>
    <property type="match status" value="1"/>
</dbReference>
<organism evidence="10 11">
    <name type="scientific">Nadsonia fulvescens var. elongata DSM 6958</name>
    <dbReference type="NCBI Taxonomy" id="857566"/>
    <lineage>
        <taxon>Eukaryota</taxon>
        <taxon>Fungi</taxon>
        <taxon>Dikarya</taxon>
        <taxon>Ascomycota</taxon>
        <taxon>Saccharomycotina</taxon>
        <taxon>Dipodascomycetes</taxon>
        <taxon>Dipodascales</taxon>
        <taxon>Dipodascales incertae sedis</taxon>
        <taxon>Nadsonia</taxon>
    </lineage>
</organism>
<dbReference type="InterPro" id="IPR015590">
    <property type="entry name" value="Aldehyde_DH_dom"/>
</dbReference>
<dbReference type="PROSITE" id="PS00687">
    <property type="entry name" value="ALDEHYDE_DEHYDR_GLU"/>
    <property type="match status" value="1"/>
</dbReference>
<evidence type="ECO:0000259" key="9">
    <source>
        <dbReference type="Pfam" id="PF00171"/>
    </source>
</evidence>
<dbReference type="CDD" id="cd07135">
    <property type="entry name" value="ALDH_F14-YMR110C"/>
    <property type="match status" value="1"/>
</dbReference>
<sequence>MALQYTSLTSIPGIVAHQRAEFQTFKTIPIQYRLNQLRNLYFAIKDNQELLVEALRTDLNKPAFETYVTEINYVLSETSYIMKNLAAWSKDEPIKDTSMLFKFSSPFISKQPFGTVCVIAPWNYPINLTISPIIGAIAAGNTVVLKLSEVTPNVSRVLTTVLTHALEESIFSVVNGAIDETTVLLEQKFDKIFFTGNGTVGRLVSEAAAKQLTPVILELGGKSPAFVTKNCPDLKVAARRLLWGKFTNSGQTCVAPDYVLIEKEVKPEFFKRCKEVMKEFYPEGVTKDTEFTHIASTRHYNRLKSLMDKTKGDIVIGGEGWDEAAKFVPPTIIDNVQADDSLMQDELFGPILPFITITSIQEGIDILTKNHDTPLSLYIFSADPREQEYIISHTRSGGVLINDTLVHVGLIQAPFGGCGESGSGSYHGKYSFDCFSHSRTVVKQSIWIEFLLKARYAPYTKKNLSLIKFANSEKEWFGREGHIREGRWLNFWYVSSAVILGASSGVYWYLNK</sequence>
<evidence type="ECO:0000256" key="7">
    <source>
        <dbReference type="RuleBase" id="RU003345"/>
    </source>
</evidence>
<dbReference type="SUPFAM" id="SSF53720">
    <property type="entry name" value="ALDH-like"/>
    <property type="match status" value="1"/>
</dbReference>
<dbReference type="OrthoDB" id="440325at2759"/>
<dbReference type="Proteomes" id="UP000095009">
    <property type="component" value="Unassembled WGS sequence"/>
</dbReference>
<feature type="active site" evidence="5 6">
    <location>
        <position position="218"/>
    </location>
</feature>
<proteinExistence type="inferred from homology"/>
<dbReference type="Pfam" id="PF00171">
    <property type="entry name" value="Aldedh"/>
    <property type="match status" value="1"/>
</dbReference>
<dbReference type="FunFam" id="3.40.309.10:FF:000025">
    <property type="entry name" value="Aldehyde dehydrogenase"/>
    <property type="match status" value="1"/>
</dbReference>
<dbReference type="InterPro" id="IPR016160">
    <property type="entry name" value="Ald_DH_CS_CYS"/>
</dbReference>
<accession>A0A1E3PGL7</accession>
<keyword evidence="8" id="KW-0472">Membrane</keyword>